<dbReference type="InterPro" id="IPR011991">
    <property type="entry name" value="ArsR-like_HTH"/>
</dbReference>
<dbReference type="NCBIfam" id="NF033788">
    <property type="entry name" value="HTH_metalloreg"/>
    <property type="match status" value="1"/>
</dbReference>
<protein>
    <submittedName>
        <fullName evidence="5">Transcriptional activator HlyU</fullName>
    </submittedName>
</protein>
<dbReference type="InterPro" id="IPR051081">
    <property type="entry name" value="HTH_MetalResp_TranReg"/>
</dbReference>
<dbReference type="InterPro" id="IPR036388">
    <property type="entry name" value="WH-like_DNA-bd_sf"/>
</dbReference>
<dbReference type="AlphaFoldDB" id="A0A160THG5"/>
<accession>A0A160THG5</accession>
<sequence length="112" mass="12593">MVATTHSLTDETNSVNREAVIQLLKAMANEHRLSILCSLRDGEVAVSELSRTLPLSQSALSQHLAWLRGQKLVTTRRQAQCIYYRLCDDKVSRIIQLLNQLYCEPEHGDASA</sequence>
<dbReference type="Gene3D" id="1.10.10.10">
    <property type="entry name" value="Winged helix-like DNA-binding domain superfamily/Winged helix DNA-binding domain"/>
    <property type="match status" value="1"/>
</dbReference>
<name>A0A160THG5_9ZZZZ</name>
<dbReference type="EMBL" id="CZQC01000071">
    <property type="protein sequence ID" value="CUS42844.1"/>
    <property type="molecule type" value="Genomic_DNA"/>
</dbReference>
<dbReference type="PROSITE" id="PS50987">
    <property type="entry name" value="HTH_ARSR_2"/>
    <property type="match status" value="1"/>
</dbReference>
<keyword evidence="3" id="KW-0804">Transcription</keyword>
<dbReference type="SUPFAM" id="SSF46785">
    <property type="entry name" value="Winged helix' DNA-binding domain"/>
    <property type="match status" value="1"/>
</dbReference>
<evidence type="ECO:0000259" key="4">
    <source>
        <dbReference type="PROSITE" id="PS50987"/>
    </source>
</evidence>
<dbReference type="InterPro" id="IPR036390">
    <property type="entry name" value="WH_DNA-bd_sf"/>
</dbReference>
<keyword evidence="1" id="KW-0805">Transcription regulation</keyword>
<evidence type="ECO:0000313" key="5">
    <source>
        <dbReference type="EMBL" id="CUS42844.1"/>
    </source>
</evidence>
<dbReference type="PANTHER" id="PTHR33154:SF28">
    <property type="entry name" value="HTH-TYPE TRANSCRIPTIONAL REGULATOR YGAV-RELATED"/>
    <property type="match status" value="1"/>
</dbReference>
<dbReference type="CDD" id="cd00090">
    <property type="entry name" value="HTH_ARSR"/>
    <property type="match status" value="1"/>
</dbReference>
<dbReference type="SMART" id="SM00418">
    <property type="entry name" value="HTH_ARSR"/>
    <property type="match status" value="1"/>
</dbReference>
<feature type="domain" description="HTH arsR-type" evidence="4">
    <location>
        <begin position="12"/>
        <end position="106"/>
    </location>
</feature>
<reference evidence="5" key="1">
    <citation type="submission" date="2015-10" db="EMBL/GenBank/DDBJ databases">
        <authorList>
            <person name="Gilbert D.G."/>
        </authorList>
    </citation>
    <scope>NUCLEOTIDE SEQUENCE</scope>
</reference>
<keyword evidence="2" id="KW-0238">DNA-binding</keyword>
<gene>
    <name evidence="5" type="ORF">MGWOODY_Tha2920</name>
</gene>
<dbReference type="PANTHER" id="PTHR33154">
    <property type="entry name" value="TRANSCRIPTIONAL REGULATOR, ARSR FAMILY"/>
    <property type="match status" value="1"/>
</dbReference>
<evidence type="ECO:0000256" key="2">
    <source>
        <dbReference type="ARBA" id="ARBA00023125"/>
    </source>
</evidence>
<dbReference type="Pfam" id="PF01022">
    <property type="entry name" value="HTH_5"/>
    <property type="match status" value="1"/>
</dbReference>
<organism evidence="5">
    <name type="scientific">hydrothermal vent metagenome</name>
    <dbReference type="NCBI Taxonomy" id="652676"/>
    <lineage>
        <taxon>unclassified sequences</taxon>
        <taxon>metagenomes</taxon>
        <taxon>ecological metagenomes</taxon>
    </lineage>
</organism>
<dbReference type="InterPro" id="IPR001845">
    <property type="entry name" value="HTH_ArsR_DNA-bd_dom"/>
</dbReference>
<dbReference type="GO" id="GO:0003700">
    <property type="term" value="F:DNA-binding transcription factor activity"/>
    <property type="evidence" value="ECO:0007669"/>
    <property type="project" value="InterPro"/>
</dbReference>
<dbReference type="GO" id="GO:0003677">
    <property type="term" value="F:DNA binding"/>
    <property type="evidence" value="ECO:0007669"/>
    <property type="project" value="UniProtKB-KW"/>
</dbReference>
<proteinExistence type="predicted"/>
<dbReference type="PRINTS" id="PR00778">
    <property type="entry name" value="HTHARSR"/>
</dbReference>
<evidence type="ECO:0000256" key="3">
    <source>
        <dbReference type="ARBA" id="ARBA00023163"/>
    </source>
</evidence>
<evidence type="ECO:0000256" key="1">
    <source>
        <dbReference type="ARBA" id="ARBA00023015"/>
    </source>
</evidence>